<reference evidence="5" key="3">
    <citation type="submission" date="2017-03" db="EMBL/GenBank/DDBJ databases">
        <authorList>
            <person name="Dastager S.G."/>
            <person name="Neurgaonkar P.S."/>
            <person name="Dharne M.S."/>
        </authorList>
    </citation>
    <scope>NUCLEOTIDE SEQUENCE</scope>
    <source>
        <strain evidence="5">DSM 25145</strain>
    </source>
</reference>
<dbReference type="Proteomes" id="UP000215545">
    <property type="component" value="Unassembled WGS sequence"/>
</dbReference>
<evidence type="ECO:0000256" key="2">
    <source>
        <dbReference type="ARBA" id="ARBA00023125"/>
    </source>
</evidence>
<dbReference type="InterPro" id="IPR036390">
    <property type="entry name" value="WH_DNA-bd_sf"/>
</dbReference>
<dbReference type="PROSITE" id="PS50956">
    <property type="entry name" value="HTH_ASNC_2"/>
    <property type="match status" value="1"/>
</dbReference>
<reference evidence="8" key="2">
    <citation type="submission" date="2017-03" db="EMBL/GenBank/DDBJ databases">
        <title>Bacillus sp. V-88(T) DSM27956, whole genome shotgun sequencing project.</title>
        <authorList>
            <person name="Dastager S.G."/>
            <person name="Neurgaonkar P.S."/>
            <person name="Dharne M.S."/>
        </authorList>
    </citation>
    <scope>NUCLEOTIDE SEQUENCE [LARGE SCALE GENOMIC DNA]</scope>
    <source>
        <strain evidence="8">DSM 25145</strain>
    </source>
</reference>
<keyword evidence="1" id="KW-0805">Transcription regulation</keyword>
<name>A0A1N6ND81_9BACI</name>
<dbReference type="InterPro" id="IPR019887">
    <property type="entry name" value="Tscrpt_reg_AsnC/Lrp_C"/>
</dbReference>
<dbReference type="Pfam" id="PF01037">
    <property type="entry name" value="AsnC_trans_reg"/>
    <property type="match status" value="1"/>
</dbReference>
<reference evidence="6 7" key="1">
    <citation type="submission" date="2017-01" db="EMBL/GenBank/DDBJ databases">
        <authorList>
            <person name="Mah S.A."/>
            <person name="Swanson W.J."/>
            <person name="Moy G.W."/>
            <person name="Vacquier V.D."/>
        </authorList>
    </citation>
    <scope>NUCLEOTIDE SEQUENCE [LARGE SCALE GENOMIC DNA]</scope>
    <source>
        <strain evidence="6 7">NIO-1016</strain>
    </source>
</reference>
<keyword evidence="8" id="KW-1185">Reference proteome</keyword>
<dbReference type="Proteomes" id="UP000186385">
    <property type="component" value="Unassembled WGS sequence"/>
</dbReference>
<dbReference type="CDD" id="cd00090">
    <property type="entry name" value="HTH_ARSR"/>
    <property type="match status" value="1"/>
</dbReference>
<evidence type="ECO:0000256" key="3">
    <source>
        <dbReference type="ARBA" id="ARBA00023163"/>
    </source>
</evidence>
<dbReference type="GO" id="GO:0043565">
    <property type="term" value="F:sequence-specific DNA binding"/>
    <property type="evidence" value="ECO:0007669"/>
    <property type="project" value="InterPro"/>
</dbReference>
<evidence type="ECO:0000313" key="7">
    <source>
        <dbReference type="Proteomes" id="UP000186385"/>
    </source>
</evidence>
<dbReference type="Gene3D" id="1.10.10.10">
    <property type="entry name" value="Winged helix-like DNA-binding domain superfamily/Winged helix DNA-binding domain"/>
    <property type="match status" value="1"/>
</dbReference>
<dbReference type="InterPro" id="IPR036388">
    <property type="entry name" value="WH-like_DNA-bd_sf"/>
</dbReference>
<dbReference type="InterPro" id="IPR011991">
    <property type="entry name" value="ArsR-like_HTH"/>
</dbReference>
<keyword evidence="2" id="KW-0238">DNA-binding</keyword>
<dbReference type="PANTHER" id="PTHR30154">
    <property type="entry name" value="LEUCINE-RESPONSIVE REGULATORY PROTEIN"/>
    <property type="match status" value="1"/>
</dbReference>
<protein>
    <submittedName>
        <fullName evidence="5 6">AsnC family transcriptional regulator</fullName>
    </submittedName>
</protein>
<proteinExistence type="predicted"/>
<evidence type="ECO:0000313" key="8">
    <source>
        <dbReference type="Proteomes" id="UP000215545"/>
    </source>
</evidence>
<dbReference type="InterPro" id="IPR000485">
    <property type="entry name" value="AsnC-type_HTH_dom"/>
</dbReference>
<evidence type="ECO:0000313" key="5">
    <source>
        <dbReference type="EMBL" id="OXS80010.1"/>
    </source>
</evidence>
<dbReference type="Pfam" id="PF13412">
    <property type="entry name" value="HTH_24"/>
    <property type="match status" value="1"/>
</dbReference>
<dbReference type="Gene3D" id="3.30.70.920">
    <property type="match status" value="1"/>
</dbReference>
<keyword evidence="3" id="KW-0804">Transcription</keyword>
<dbReference type="OrthoDB" id="34294at2"/>
<dbReference type="EMBL" id="FTLX01000001">
    <property type="protein sequence ID" value="SIP90044.1"/>
    <property type="molecule type" value="Genomic_DNA"/>
</dbReference>
<dbReference type="SUPFAM" id="SSF46785">
    <property type="entry name" value="Winged helix' DNA-binding domain"/>
    <property type="match status" value="1"/>
</dbReference>
<gene>
    <name evidence="5" type="ORF">B1B05_00550</name>
    <name evidence="6" type="ORF">SAMN05443094_101112</name>
</gene>
<evidence type="ECO:0000259" key="4">
    <source>
        <dbReference type="PROSITE" id="PS50956"/>
    </source>
</evidence>
<dbReference type="AlphaFoldDB" id="A0A1N6ND81"/>
<dbReference type="GO" id="GO:0005829">
    <property type="term" value="C:cytosol"/>
    <property type="evidence" value="ECO:0007669"/>
    <property type="project" value="TreeGrafter"/>
</dbReference>
<dbReference type="RefSeq" id="WP_045851112.1">
    <property type="nucleotide sequence ID" value="NZ_FTLX01000001.1"/>
</dbReference>
<accession>A0A1N6ND81</accession>
<dbReference type="GO" id="GO:0043200">
    <property type="term" value="P:response to amino acid"/>
    <property type="evidence" value="ECO:0007669"/>
    <property type="project" value="TreeGrafter"/>
</dbReference>
<dbReference type="InterPro" id="IPR011008">
    <property type="entry name" value="Dimeric_a/b-barrel"/>
</dbReference>
<evidence type="ECO:0000256" key="1">
    <source>
        <dbReference type="ARBA" id="ARBA00023015"/>
    </source>
</evidence>
<feature type="domain" description="HTH asnC-type" evidence="4">
    <location>
        <begin position="1"/>
        <end position="62"/>
    </location>
</feature>
<dbReference type="InterPro" id="IPR019888">
    <property type="entry name" value="Tscrpt_reg_AsnC-like"/>
</dbReference>
<dbReference type="STRING" id="1017273.SAMN05443094_101112"/>
<dbReference type="PANTHER" id="PTHR30154:SF34">
    <property type="entry name" value="TRANSCRIPTIONAL REGULATOR AZLB"/>
    <property type="match status" value="1"/>
</dbReference>
<evidence type="ECO:0000313" key="6">
    <source>
        <dbReference type="EMBL" id="SIP90044.1"/>
    </source>
</evidence>
<dbReference type="PRINTS" id="PR00033">
    <property type="entry name" value="HTHASNC"/>
</dbReference>
<dbReference type="SMART" id="SM00344">
    <property type="entry name" value="HTH_ASNC"/>
    <property type="match status" value="1"/>
</dbReference>
<dbReference type="SUPFAM" id="SSF54909">
    <property type="entry name" value="Dimeric alpha+beta barrel"/>
    <property type="match status" value="1"/>
</dbReference>
<sequence>MDSLDYKIISSLVDNGRSTWSELASNLQMSAPAIADRVRRLEEQGIIKGYSALLDSETLGYGMTAFISISIDRMEHRALFLAKVAELAEVQECHHAAGEDDYLLKVRCRGTKDLDRIISEELRQLPGVFKTRTTIILSTVKETHNIPLTESD</sequence>
<organism evidence="6 7">
    <name type="scientific">Domibacillus enclensis</name>
    <dbReference type="NCBI Taxonomy" id="1017273"/>
    <lineage>
        <taxon>Bacteria</taxon>
        <taxon>Bacillati</taxon>
        <taxon>Bacillota</taxon>
        <taxon>Bacilli</taxon>
        <taxon>Bacillales</taxon>
        <taxon>Bacillaceae</taxon>
        <taxon>Domibacillus</taxon>
    </lineage>
</organism>
<dbReference type="EMBL" id="MWSK01000001">
    <property type="protein sequence ID" value="OXS80010.1"/>
    <property type="molecule type" value="Genomic_DNA"/>
</dbReference>